<keyword evidence="3" id="KW-0378">Hydrolase</keyword>
<dbReference type="PANTHER" id="PTHR43140:SF1">
    <property type="entry name" value="TYPE I RESTRICTION ENZYME ECOKI SPECIFICITY SUBUNIT"/>
    <property type="match status" value="1"/>
</dbReference>
<dbReference type="RefSeq" id="WP_167999025.1">
    <property type="nucleotide sequence ID" value="NZ_JAATEO010000001.1"/>
</dbReference>
<dbReference type="GO" id="GO:0004519">
    <property type="term" value="F:endonuclease activity"/>
    <property type="evidence" value="ECO:0007669"/>
    <property type="project" value="UniProtKB-KW"/>
</dbReference>
<dbReference type="SUPFAM" id="SSF116734">
    <property type="entry name" value="DNA methylase specificity domain"/>
    <property type="match status" value="2"/>
</dbReference>
<dbReference type="PANTHER" id="PTHR43140">
    <property type="entry name" value="TYPE-1 RESTRICTION ENZYME ECOKI SPECIFICITY PROTEIN"/>
    <property type="match status" value="1"/>
</dbReference>
<reference evidence="3 4" key="1">
    <citation type="submission" date="2020-03" db="EMBL/GenBank/DDBJ databases">
        <title>WGS of actinomycetes isolated from Thailand.</title>
        <authorList>
            <person name="Thawai C."/>
        </authorList>
    </citation>
    <scope>NUCLEOTIDE SEQUENCE [LARGE SCALE GENOMIC DNA]</scope>
    <source>
        <strain evidence="3 4">HSS6-12</strain>
    </source>
</reference>
<gene>
    <name evidence="3" type="ORF">HCJ94_00985</name>
</gene>
<protein>
    <submittedName>
        <fullName evidence="3">Restriction endonuclease subunit S</fullName>
    </submittedName>
</protein>
<proteinExistence type="predicted"/>
<dbReference type="InterPro" id="IPR051212">
    <property type="entry name" value="Type-I_RE_S_subunit"/>
</dbReference>
<organism evidence="3 4">
    <name type="scientific">Micromonospora thermarum</name>
    <dbReference type="NCBI Taxonomy" id="2720024"/>
    <lineage>
        <taxon>Bacteria</taxon>
        <taxon>Bacillati</taxon>
        <taxon>Actinomycetota</taxon>
        <taxon>Actinomycetes</taxon>
        <taxon>Micromonosporales</taxon>
        <taxon>Micromonosporaceae</taxon>
        <taxon>Micromonospora</taxon>
    </lineage>
</organism>
<dbReference type="Gene3D" id="3.90.220.20">
    <property type="entry name" value="DNA methylase specificity domains"/>
    <property type="match status" value="2"/>
</dbReference>
<dbReference type="Proteomes" id="UP000783871">
    <property type="component" value="Unassembled WGS sequence"/>
</dbReference>
<evidence type="ECO:0000256" key="1">
    <source>
        <dbReference type="ARBA" id="ARBA00022747"/>
    </source>
</evidence>
<comment type="caution">
    <text evidence="3">The sequence shown here is derived from an EMBL/GenBank/DDBJ whole genome shotgun (WGS) entry which is preliminary data.</text>
</comment>
<evidence type="ECO:0000313" key="4">
    <source>
        <dbReference type="Proteomes" id="UP000783871"/>
    </source>
</evidence>
<evidence type="ECO:0000256" key="2">
    <source>
        <dbReference type="ARBA" id="ARBA00023125"/>
    </source>
</evidence>
<name>A0ABX0Z079_9ACTN</name>
<dbReference type="EMBL" id="JAATEO010000001">
    <property type="protein sequence ID" value="NJP30603.1"/>
    <property type="molecule type" value="Genomic_DNA"/>
</dbReference>
<accession>A0ABX0Z079</accession>
<keyword evidence="2" id="KW-0238">DNA-binding</keyword>
<keyword evidence="3" id="KW-0255">Endonuclease</keyword>
<keyword evidence="4" id="KW-1185">Reference proteome</keyword>
<keyword evidence="3" id="KW-0540">Nuclease</keyword>
<sequence length="381" mass="42146">MIGREVRLGDVLALERIPVDIDLDAEYRQIGIRSFGNGIFHRDPCSGSELSKLKYYEVNPDRLIVSNIMAWEGAIGVSTDSEKGFVGSARFLSYQAIGDVDIRYLNYYFQTSAGRALIRSASTGTVARNQTLSPNALERVTVPLPGYDEQRRIADKLNASLVCLGAVEALRARMLNLQGSLRESLIHSALSEDTSLVRVGNIVTLTRSEVEIKPDWLYKAIGMRSFGKGIIRYAPTRGDELSKLRYFRFPQDALALSNIKAWEGAIGVTGETEAGYVASNRFLFYLPVDDRANVSYLRHYFLSRPGLAQICAKSPGGADRNRTLGIKGFEAIELPLPSRRVQDRIASTLDALSARLETAYEQRSLSALRPALLEAAFSGRL</sequence>
<evidence type="ECO:0000313" key="3">
    <source>
        <dbReference type="EMBL" id="NJP30603.1"/>
    </source>
</evidence>
<dbReference type="InterPro" id="IPR044946">
    <property type="entry name" value="Restrct_endonuc_typeI_TRD_sf"/>
</dbReference>
<keyword evidence="1" id="KW-0680">Restriction system</keyword>